<dbReference type="Pfam" id="PF04542">
    <property type="entry name" value="Sigma70_r2"/>
    <property type="match status" value="1"/>
</dbReference>
<dbReference type="GO" id="GO:0006352">
    <property type="term" value="P:DNA-templated transcription initiation"/>
    <property type="evidence" value="ECO:0007669"/>
    <property type="project" value="InterPro"/>
</dbReference>
<protein>
    <submittedName>
        <fullName evidence="7">RNA polymerase subunit sigma-24</fullName>
    </submittedName>
</protein>
<dbReference type="GO" id="GO:0003677">
    <property type="term" value="F:DNA binding"/>
    <property type="evidence" value="ECO:0007669"/>
    <property type="project" value="InterPro"/>
</dbReference>
<dbReference type="AlphaFoldDB" id="A0A920CPQ0"/>
<dbReference type="Pfam" id="PF08281">
    <property type="entry name" value="Sigma70_r4_2"/>
    <property type="match status" value="1"/>
</dbReference>
<evidence type="ECO:0000256" key="3">
    <source>
        <dbReference type="ARBA" id="ARBA00023082"/>
    </source>
</evidence>
<dbReference type="SUPFAM" id="SSF88946">
    <property type="entry name" value="Sigma2 domain of RNA polymerase sigma factors"/>
    <property type="match status" value="1"/>
</dbReference>
<comment type="caution">
    <text evidence="7">The sequence shown here is derived from an EMBL/GenBank/DDBJ whole genome shotgun (WGS) entry which is preliminary data.</text>
</comment>
<dbReference type="InterPro" id="IPR014284">
    <property type="entry name" value="RNA_pol_sigma-70_dom"/>
</dbReference>
<reference evidence="7 8" key="1">
    <citation type="submission" date="2021-03" db="EMBL/GenBank/DDBJ databases">
        <title>Antimicrobial resistance genes in bacteria isolated from Japanese honey, and their potential for conferring macrolide and lincosamide resistance in the American foulbrood pathogen Paenibacillus larvae.</title>
        <authorList>
            <person name="Okamoto M."/>
            <person name="Kumagai M."/>
            <person name="Kanamori H."/>
            <person name="Takamatsu D."/>
        </authorList>
    </citation>
    <scope>NUCLEOTIDE SEQUENCE [LARGE SCALE GENOMIC DNA]</scope>
    <source>
        <strain evidence="7 8">J34TS1</strain>
    </source>
</reference>
<dbReference type="PANTHER" id="PTHR43133">
    <property type="entry name" value="RNA POLYMERASE ECF-TYPE SIGMA FACTO"/>
    <property type="match status" value="1"/>
</dbReference>
<feature type="domain" description="RNA polymerase sigma-70 region 2" evidence="5">
    <location>
        <begin position="23"/>
        <end position="90"/>
    </location>
</feature>
<dbReference type="Proteomes" id="UP000682811">
    <property type="component" value="Unassembled WGS sequence"/>
</dbReference>
<keyword evidence="2" id="KW-0805">Transcription regulation</keyword>
<evidence type="ECO:0000259" key="6">
    <source>
        <dbReference type="Pfam" id="PF08281"/>
    </source>
</evidence>
<evidence type="ECO:0000256" key="4">
    <source>
        <dbReference type="ARBA" id="ARBA00023163"/>
    </source>
</evidence>
<name>A0A920CPQ0_9BACL</name>
<dbReference type="CDD" id="cd06171">
    <property type="entry name" value="Sigma70_r4"/>
    <property type="match status" value="1"/>
</dbReference>
<dbReference type="EMBL" id="BORT01000017">
    <property type="protein sequence ID" value="GIO48926.1"/>
    <property type="molecule type" value="Genomic_DNA"/>
</dbReference>
<evidence type="ECO:0000256" key="1">
    <source>
        <dbReference type="ARBA" id="ARBA00010641"/>
    </source>
</evidence>
<evidence type="ECO:0000313" key="8">
    <source>
        <dbReference type="Proteomes" id="UP000682811"/>
    </source>
</evidence>
<keyword evidence="3" id="KW-0731">Sigma factor</keyword>
<accession>A0A920CPQ0</accession>
<comment type="similarity">
    <text evidence="1">Belongs to the sigma-70 factor family. ECF subfamily.</text>
</comment>
<dbReference type="InterPro" id="IPR013324">
    <property type="entry name" value="RNA_pol_sigma_r3/r4-like"/>
</dbReference>
<dbReference type="GO" id="GO:0016987">
    <property type="term" value="F:sigma factor activity"/>
    <property type="evidence" value="ECO:0007669"/>
    <property type="project" value="UniProtKB-KW"/>
</dbReference>
<dbReference type="Gene3D" id="1.10.10.10">
    <property type="entry name" value="Winged helix-like DNA-binding domain superfamily/Winged helix DNA-binding domain"/>
    <property type="match status" value="1"/>
</dbReference>
<evidence type="ECO:0000256" key="2">
    <source>
        <dbReference type="ARBA" id="ARBA00023015"/>
    </source>
</evidence>
<dbReference type="NCBIfam" id="TIGR02937">
    <property type="entry name" value="sigma70-ECF"/>
    <property type="match status" value="1"/>
</dbReference>
<dbReference type="PANTHER" id="PTHR43133:SF51">
    <property type="entry name" value="RNA POLYMERASE SIGMA FACTOR"/>
    <property type="match status" value="1"/>
</dbReference>
<feature type="domain" description="RNA polymerase sigma factor 70 region 4 type 2" evidence="6">
    <location>
        <begin position="114"/>
        <end position="162"/>
    </location>
</feature>
<organism evidence="7 8">
    <name type="scientific">Paenibacillus azoreducens</name>
    <dbReference type="NCBI Taxonomy" id="116718"/>
    <lineage>
        <taxon>Bacteria</taxon>
        <taxon>Bacillati</taxon>
        <taxon>Bacillota</taxon>
        <taxon>Bacilli</taxon>
        <taxon>Bacillales</taxon>
        <taxon>Paenibacillaceae</taxon>
        <taxon>Paenibacillus</taxon>
    </lineage>
</organism>
<dbReference type="SUPFAM" id="SSF88659">
    <property type="entry name" value="Sigma3 and sigma4 domains of RNA polymerase sigma factors"/>
    <property type="match status" value="1"/>
</dbReference>
<dbReference type="InterPro" id="IPR039425">
    <property type="entry name" value="RNA_pol_sigma-70-like"/>
</dbReference>
<dbReference type="InterPro" id="IPR007627">
    <property type="entry name" value="RNA_pol_sigma70_r2"/>
</dbReference>
<keyword evidence="4" id="KW-0804">Transcription</keyword>
<dbReference type="InterPro" id="IPR036388">
    <property type="entry name" value="WH-like_DNA-bd_sf"/>
</dbReference>
<dbReference type="Gene3D" id="1.10.1740.10">
    <property type="match status" value="1"/>
</dbReference>
<keyword evidence="8" id="KW-1185">Reference proteome</keyword>
<evidence type="ECO:0000313" key="7">
    <source>
        <dbReference type="EMBL" id="GIO48926.1"/>
    </source>
</evidence>
<proteinExistence type="inferred from homology"/>
<sequence>MRTMEMEVKKAQQGDLDAFVRLMRNLESQLYGLAKSILRHDEDCADAMQETMLKAYKSLTSLRKPEFFKTWMIRILINECNQLLRNRKRTVVMNELPEASNPATSYYGDYQKIDLEEAVNSLDETLRIVIHLFYYQDLPIKQISEVLNISKGAVKGRLHRARGILADWMKNRKEEDVSYEPI</sequence>
<dbReference type="InterPro" id="IPR013325">
    <property type="entry name" value="RNA_pol_sigma_r2"/>
</dbReference>
<gene>
    <name evidence="7" type="ORF">J34TS1_36910</name>
</gene>
<evidence type="ECO:0000259" key="5">
    <source>
        <dbReference type="Pfam" id="PF04542"/>
    </source>
</evidence>
<dbReference type="InterPro" id="IPR013249">
    <property type="entry name" value="RNA_pol_sigma70_r4_t2"/>
</dbReference>